<sequence>MKITGSRQCRLWVLTVIWSIFSASAHENDPKLLDRQPRYEGPGYRSDVAGRRGEPAFPSSGITLMAWLPLPEFGEVYRASDCWGYTSDSGREYAILGFMEGTAFVEITQPGNPQIVAVLEGFVSAWRDIKTYRHFAYASTEGGGGVQVFDLAQIDAGIVTLATTITEGGTLETHNVAIDEDSGFLYRCGGYNVTGLRIYSLADPANPEFVARWDDKYVHDAQIVTYTEGPYAGRQIAFACAGFNGGYVNPGLSIIDVTDKSDLRVLTHYEFPDPVYSHQGWLSEDKRLFYLNDELDERDLNIPTTTHVIDVSDLANPVQVSTFGSGSSAIDHNLYVRNGHIFEANYRSGLRVFNNEADARNPVEVAFFDTYPEDDQAKSNGLWSVYPFFPSGTIIGSDIERGLFVWRLTRCGSSYDVNEDCFVDLKDFGLVAAQWNHYCQGCAQDTDHNGRVTVQDMVSLLNNIP</sequence>
<reference evidence="2" key="1">
    <citation type="submission" date="2021-03" db="EMBL/GenBank/DDBJ databases">
        <title>Acanthopleuribacteraceae sp. M133.</title>
        <authorList>
            <person name="Wang G."/>
        </authorList>
    </citation>
    <scope>NUCLEOTIDE SEQUENCE</scope>
    <source>
        <strain evidence="2">M133</strain>
    </source>
</reference>
<dbReference type="PROSITE" id="PS00018">
    <property type="entry name" value="EF_HAND_1"/>
    <property type="match status" value="1"/>
</dbReference>
<proteinExistence type="predicted"/>
<evidence type="ECO:0000313" key="2">
    <source>
        <dbReference type="EMBL" id="QTD53677.1"/>
    </source>
</evidence>
<dbReference type="NCBIfam" id="TIGR04312">
    <property type="entry name" value="choice_anch_B"/>
    <property type="match status" value="1"/>
</dbReference>
<feature type="chain" id="PRO_5035173332" evidence="1">
    <location>
        <begin position="26"/>
        <end position="465"/>
    </location>
</feature>
<feature type="signal peptide" evidence="1">
    <location>
        <begin position="1"/>
        <end position="25"/>
    </location>
</feature>
<protein>
    <submittedName>
        <fullName evidence="2">Choice-of-anchor B family protein</fullName>
    </submittedName>
</protein>
<dbReference type="EMBL" id="CP071793">
    <property type="protein sequence ID" value="QTD53677.1"/>
    <property type="molecule type" value="Genomic_DNA"/>
</dbReference>
<dbReference type="AlphaFoldDB" id="A0A8A4TWE6"/>
<dbReference type="KEGG" id="scor:J3U87_14585"/>
<dbReference type="PANTHER" id="PTHR38787">
    <property type="entry name" value="REGULATORY P DOMAIN-CONTAINING PROTEIN"/>
    <property type="match status" value="1"/>
</dbReference>
<accession>A0A8A4TWE6</accession>
<dbReference type="GO" id="GO:0005576">
    <property type="term" value="C:extracellular region"/>
    <property type="evidence" value="ECO:0007669"/>
    <property type="project" value="TreeGrafter"/>
</dbReference>
<organism evidence="2 3">
    <name type="scientific">Sulfidibacter corallicola</name>
    <dbReference type="NCBI Taxonomy" id="2818388"/>
    <lineage>
        <taxon>Bacteria</taxon>
        <taxon>Pseudomonadati</taxon>
        <taxon>Acidobacteriota</taxon>
        <taxon>Holophagae</taxon>
        <taxon>Acanthopleuribacterales</taxon>
        <taxon>Acanthopleuribacteraceae</taxon>
        <taxon>Sulfidibacter</taxon>
    </lineage>
</organism>
<dbReference type="InterPro" id="IPR011048">
    <property type="entry name" value="Haem_d1_sf"/>
</dbReference>
<dbReference type="RefSeq" id="WP_237383780.1">
    <property type="nucleotide sequence ID" value="NZ_CP071793.1"/>
</dbReference>
<keyword evidence="1" id="KW-0732">Signal</keyword>
<evidence type="ECO:0000256" key="1">
    <source>
        <dbReference type="SAM" id="SignalP"/>
    </source>
</evidence>
<dbReference type="InterPro" id="IPR027589">
    <property type="entry name" value="Choice_anch_B"/>
</dbReference>
<evidence type="ECO:0000313" key="3">
    <source>
        <dbReference type="Proteomes" id="UP000663929"/>
    </source>
</evidence>
<dbReference type="SUPFAM" id="SSF51004">
    <property type="entry name" value="C-terminal (heme d1) domain of cytochrome cd1-nitrite reductase"/>
    <property type="match status" value="1"/>
</dbReference>
<keyword evidence="3" id="KW-1185">Reference proteome</keyword>
<dbReference type="PANTHER" id="PTHR38787:SF3">
    <property type="entry name" value="REGULATORY P DOMAIN-CONTAINING PROTEIN"/>
    <property type="match status" value="1"/>
</dbReference>
<gene>
    <name evidence="2" type="ORF">J3U87_14585</name>
</gene>
<dbReference type="InterPro" id="IPR018247">
    <property type="entry name" value="EF_Hand_1_Ca_BS"/>
</dbReference>
<name>A0A8A4TWE6_SULCO</name>
<dbReference type="Proteomes" id="UP000663929">
    <property type="component" value="Chromosome"/>
</dbReference>